<dbReference type="EMBL" id="CMVM020000076">
    <property type="status" value="NOT_ANNOTATED_CDS"/>
    <property type="molecule type" value="Genomic_DNA"/>
</dbReference>
<reference evidence="3" key="1">
    <citation type="submission" date="2013-10" db="EMBL/GenBank/DDBJ databases">
        <title>Genome sequencing of Onchocerca volvulus.</title>
        <authorList>
            <person name="Cotton J."/>
            <person name="Tsai J."/>
            <person name="Stanley E."/>
            <person name="Tracey A."/>
            <person name="Holroyd N."/>
            <person name="Lustigman S."/>
            <person name="Berriman M."/>
        </authorList>
    </citation>
    <scope>NUCLEOTIDE SEQUENCE</scope>
</reference>
<name>A0A8R1XUM1_ONCVO</name>
<evidence type="ECO:0000256" key="1">
    <source>
        <dbReference type="SAM" id="MobiDB-lite"/>
    </source>
</evidence>
<feature type="compositionally biased region" description="Polar residues" evidence="1">
    <location>
        <begin position="1"/>
        <end position="16"/>
    </location>
</feature>
<protein>
    <submittedName>
        <fullName evidence="2">Uncharacterized protein</fullName>
    </submittedName>
</protein>
<organism evidence="2 3">
    <name type="scientific">Onchocerca volvulus</name>
    <dbReference type="NCBI Taxonomy" id="6282"/>
    <lineage>
        <taxon>Eukaryota</taxon>
        <taxon>Metazoa</taxon>
        <taxon>Ecdysozoa</taxon>
        <taxon>Nematoda</taxon>
        <taxon>Chromadorea</taxon>
        <taxon>Rhabditida</taxon>
        <taxon>Spirurina</taxon>
        <taxon>Spiruromorpha</taxon>
        <taxon>Filarioidea</taxon>
        <taxon>Onchocercidae</taxon>
        <taxon>Onchocerca</taxon>
    </lineage>
</organism>
<dbReference type="EnsemblMetazoa" id="OVOC2967.1">
    <property type="protein sequence ID" value="OVOC2967.1"/>
    <property type="gene ID" value="WBGene00239776"/>
</dbReference>
<sequence length="85" mass="9283">MSTSEKPLELTTSICHPQQRRQQQPSSAKELAITTSSISNSGSLLSSSTPATTITTRPDPVTFQKPFNNFIDAIVAVFTVRLNFI</sequence>
<accession>A0A8R1XUM1</accession>
<proteinExistence type="predicted"/>
<keyword evidence="3" id="KW-1185">Reference proteome</keyword>
<feature type="region of interest" description="Disordered" evidence="1">
    <location>
        <begin position="1"/>
        <end position="31"/>
    </location>
</feature>
<dbReference type="OMA" id="TRSATHQ"/>
<feature type="compositionally biased region" description="Low complexity" evidence="1">
    <location>
        <begin position="20"/>
        <end position="31"/>
    </location>
</feature>
<evidence type="ECO:0000313" key="2">
    <source>
        <dbReference type="EnsemblMetazoa" id="OVOC2967.1"/>
    </source>
</evidence>
<dbReference type="Proteomes" id="UP000024404">
    <property type="component" value="Unassembled WGS sequence"/>
</dbReference>
<reference evidence="2" key="2">
    <citation type="submission" date="2022-06" db="UniProtKB">
        <authorList>
            <consortium name="EnsemblMetazoa"/>
        </authorList>
    </citation>
    <scope>IDENTIFICATION</scope>
</reference>
<dbReference type="AlphaFoldDB" id="A0A8R1XUM1"/>
<evidence type="ECO:0000313" key="3">
    <source>
        <dbReference type="Proteomes" id="UP000024404"/>
    </source>
</evidence>